<sequence>MASTLKLPASANSGKSLKIDAIRFLAAFWVLMYHFKPPLFRELLPHRLSFLGGALWSGSTALFAGPAAVIVFFVISGYCIHAAYHKDVALKPVNYYASRFIRIGLPLVVLLCVVQPLPTGQNYLESVLWSLYCEMVYYAVYPLLRPRFHYIGEMIVGCALMAAAMVACVRLFGHPVCHGCVYETYRVPGTALLYAAGWISGCLIAETQRNAAQFQIRGAYSPLTMAMRRGLDASARLLANHLVVLRMVVVAAGAAVMILLSESSLKPAALPLITPDITLPVFQVLAAIWIATETATPSRSRVWAVLAACGAWSYSLYLCHKTALALLEMTAFDETSRYAWFVEVALAFAISYAFYRIVEKPSHVISQRLRKYTPDVPGAPAA</sequence>
<evidence type="ECO:0000313" key="3">
    <source>
        <dbReference type="EMBL" id="ALL69993.1"/>
    </source>
</evidence>
<protein>
    <submittedName>
        <fullName evidence="3">Acyltransferase</fullName>
    </submittedName>
</protein>
<dbReference type="InterPro" id="IPR002656">
    <property type="entry name" value="Acyl_transf_3_dom"/>
</dbReference>
<feature type="transmembrane region" description="Helical" evidence="1">
    <location>
        <begin position="302"/>
        <end position="318"/>
    </location>
</feature>
<feature type="transmembrane region" description="Helical" evidence="1">
    <location>
        <begin position="100"/>
        <end position="117"/>
    </location>
</feature>
<keyword evidence="1" id="KW-0472">Membrane</keyword>
<feature type="transmembrane region" description="Helical" evidence="1">
    <location>
        <begin position="21"/>
        <end position="40"/>
    </location>
</feature>
<feature type="transmembrane region" description="Helical" evidence="1">
    <location>
        <begin position="123"/>
        <end position="144"/>
    </location>
</feature>
<dbReference type="GeneID" id="69973510"/>
<dbReference type="GO" id="GO:0016747">
    <property type="term" value="F:acyltransferase activity, transferring groups other than amino-acyl groups"/>
    <property type="evidence" value="ECO:0007669"/>
    <property type="project" value="InterPro"/>
</dbReference>
<feature type="transmembrane region" description="Helical" evidence="1">
    <location>
        <begin position="272"/>
        <end position="290"/>
    </location>
</feature>
<evidence type="ECO:0000313" key="4">
    <source>
        <dbReference type="Proteomes" id="UP000019146"/>
    </source>
</evidence>
<dbReference type="KEGG" id="bcai:K788_0001649"/>
<organism evidence="3 4">
    <name type="scientific">Paraburkholderia caribensis MBA4</name>
    <dbReference type="NCBI Taxonomy" id="1323664"/>
    <lineage>
        <taxon>Bacteria</taxon>
        <taxon>Pseudomonadati</taxon>
        <taxon>Pseudomonadota</taxon>
        <taxon>Betaproteobacteria</taxon>
        <taxon>Burkholderiales</taxon>
        <taxon>Burkholderiaceae</taxon>
        <taxon>Paraburkholderia</taxon>
    </lineage>
</organism>
<gene>
    <name evidence="3" type="ORF">K788_0001649</name>
</gene>
<feature type="transmembrane region" description="Helical" evidence="1">
    <location>
        <begin position="151"/>
        <end position="173"/>
    </location>
</feature>
<proteinExistence type="predicted"/>
<dbReference type="PANTHER" id="PTHR23028">
    <property type="entry name" value="ACETYLTRANSFERASE"/>
    <property type="match status" value="1"/>
</dbReference>
<accession>A0A0P0RMD3</accession>
<evidence type="ECO:0000259" key="2">
    <source>
        <dbReference type="Pfam" id="PF01757"/>
    </source>
</evidence>
<dbReference type="RefSeq" id="WP_035995069.1">
    <property type="nucleotide sequence ID" value="NZ_CP012748.1"/>
</dbReference>
<feature type="transmembrane region" description="Helical" evidence="1">
    <location>
        <begin position="237"/>
        <end position="260"/>
    </location>
</feature>
<evidence type="ECO:0000256" key="1">
    <source>
        <dbReference type="SAM" id="Phobius"/>
    </source>
</evidence>
<keyword evidence="3" id="KW-0012">Acyltransferase</keyword>
<feature type="transmembrane region" description="Helical" evidence="1">
    <location>
        <begin position="60"/>
        <end position="80"/>
    </location>
</feature>
<name>A0A0P0RMD3_9BURK</name>
<dbReference type="Proteomes" id="UP000019146">
    <property type="component" value="Plasmid unnamed"/>
</dbReference>
<keyword evidence="3" id="KW-0614">Plasmid</keyword>
<dbReference type="EMBL" id="CP012748">
    <property type="protein sequence ID" value="ALL69993.1"/>
    <property type="molecule type" value="Genomic_DNA"/>
</dbReference>
<feature type="transmembrane region" description="Helical" evidence="1">
    <location>
        <begin position="338"/>
        <end position="358"/>
    </location>
</feature>
<dbReference type="AlphaFoldDB" id="A0A0P0RMD3"/>
<feature type="transmembrane region" description="Helical" evidence="1">
    <location>
        <begin position="185"/>
        <end position="205"/>
    </location>
</feature>
<dbReference type="Pfam" id="PF01757">
    <property type="entry name" value="Acyl_transf_3"/>
    <property type="match status" value="1"/>
</dbReference>
<keyword evidence="1" id="KW-0812">Transmembrane</keyword>
<reference evidence="3 4" key="1">
    <citation type="journal article" date="2014" name="Genome Announc.">
        <title>Draft Genome Sequence of the Haloacid-Degrading Burkholderia caribensis Strain MBA4.</title>
        <authorList>
            <person name="Pan Y."/>
            <person name="Kong K.F."/>
            <person name="Tsang J.S."/>
        </authorList>
    </citation>
    <scope>NUCLEOTIDE SEQUENCE [LARGE SCALE GENOMIC DNA]</scope>
    <source>
        <strain evidence="3 4">MBA4</strain>
        <plasmid evidence="4">Plasmid</plasmid>
    </source>
</reference>
<dbReference type="InterPro" id="IPR050879">
    <property type="entry name" value="Acyltransferase_3"/>
</dbReference>
<keyword evidence="1" id="KW-1133">Transmembrane helix</keyword>
<feature type="domain" description="Acyltransferase 3" evidence="2">
    <location>
        <begin position="18"/>
        <end position="356"/>
    </location>
</feature>
<geneLocation type="plasmid" evidence="4"/>
<keyword evidence="3" id="KW-0808">Transferase</keyword>